<dbReference type="OrthoDB" id="484666at2"/>
<dbReference type="AlphaFoldDB" id="A3IPJ2"/>
<dbReference type="eggNOG" id="ENOG502ZBCE">
    <property type="taxonomic scope" value="Bacteria"/>
</dbReference>
<protein>
    <submittedName>
        <fullName evidence="1">Uncharacterized protein</fullName>
    </submittedName>
</protein>
<gene>
    <name evidence="1" type="ORF">CY0110_13216</name>
</gene>
<evidence type="ECO:0000313" key="1">
    <source>
        <dbReference type="EMBL" id="EAZ91482.1"/>
    </source>
</evidence>
<dbReference type="Proteomes" id="UP000003781">
    <property type="component" value="Unassembled WGS sequence"/>
</dbReference>
<proteinExistence type="predicted"/>
<dbReference type="RefSeq" id="WP_008275310.1">
    <property type="nucleotide sequence ID" value="NZ_AAXW01000013.1"/>
</dbReference>
<accession>A3IPJ2</accession>
<sequence>MISKQTLEIRWYGLCLLPSNICNWFQSDCPGKILDQVNSRIDYYLCANNNHSMSVKLRENVLEMKWKDNNFDSVRLNLAEDCNSSWQGFIERWIKWRHNKPLSSDLQKIVKNNINNPTWIAVHKTRWQKLYQNVEIEISEIKINRKYYWSLAFEMEETLENSIDTFQQAITDVYKTVNQLQLENDQCYAYPSLLLKHLSAIGYS</sequence>
<dbReference type="EMBL" id="AAXW01000013">
    <property type="protein sequence ID" value="EAZ91482.1"/>
    <property type="molecule type" value="Genomic_DNA"/>
</dbReference>
<evidence type="ECO:0000313" key="2">
    <source>
        <dbReference type="Proteomes" id="UP000003781"/>
    </source>
</evidence>
<reference evidence="1 2" key="1">
    <citation type="submission" date="2007-03" db="EMBL/GenBank/DDBJ databases">
        <authorList>
            <person name="Stal L."/>
            <person name="Ferriera S."/>
            <person name="Johnson J."/>
            <person name="Kravitz S."/>
            <person name="Beeson K."/>
            <person name="Sutton G."/>
            <person name="Rogers Y.-H."/>
            <person name="Friedman R."/>
            <person name="Frazier M."/>
            <person name="Venter J.C."/>
        </authorList>
    </citation>
    <scope>NUCLEOTIDE SEQUENCE [LARGE SCALE GENOMIC DNA]</scope>
    <source>
        <strain evidence="1 2">CCY0110</strain>
    </source>
</reference>
<name>A3IPJ2_9CHRO</name>
<comment type="caution">
    <text evidence="1">The sequence shown here is derived from an EMBL/GenBank/DDBJ whole genome shotgun (WGS) entry which is preliminary data.</text>
</comment>
<keyword evidence="2" id="KW-1185">Reference proteome</keyword>
<organism evidence="1 2">
    <name type="scientific">Crocosphaera chwakensis CCY0110</name>
    <dbReference type="NCBI Taxonomy" id="391612"/>
    <lineage>
        <taxon>Bacteria</taxon>
        <taxon>Bacillati</taxon>
        <taxon>Cyanobacteriota</taxon>
        <taxon>Cyanophyceae</taxon>
        <taxon>Oscillatoriophycideae</taxon>
        <taxon>Chroococcales</taxon>
        <taxon>Aphanothecaceae</taxon>
        <taxon>Crocosphaera</taxon>
        <taxon>Crocosphaera chwakensis</taxon>
    </lineage>
</organism>